<sequence length="60" mass="6854">MRTHALEKGFTLNEYTIRPLGVTGETHDYTPLRRRSAGHLCLRLECILHCTTIITVFALL</sequence>
<evidence type="ECO:0000313" key="2">
    <source>
        <dbReference type="Proteomes" id="UP000694701"/>
    </source>
</evidence>
<evidence type="ECO:0000313" key="1">
    <source>
        <dbReference type="Ensembl" id="ENSCCRP00020105791.1"/>
    </source>
</evidence>
<reference evidence="1" key="1">
    <citation type="submission" date="2025-08" db="UniProtKB">
        <authorList>
            <consortium name="Ensembl"/>
        </authorList>
    </citation>
    <scope>IDENTIFICATION</scope>
</reference>
<accession>A0A8C2KBR0</accession>
<organism evidence="1 2">
    <name type="scientific">Cyprinus carpio</name>
    <name type="common">Common carp</name>
    <dbReference type="NCBI Taxonomy" id="7962"/>
    <lineage>
        <taxon>Eukaryota</taxon>
        <taxon>Metazoa</taxon>
        <taxon>Chordata</taxon>
        <taxon>Craniata</taxon>
        <taxon>Vertebrata</taxon>
        <taxon>Euteleostomi</taxon>
        <taxon>Actinopterygii</taxon>
        <taxon>Neopterygii</taxon>
        <taxon>Teleostei</taxon>
        <taxon>Ostariophysi</taxon>
        <taxon>Cypriniformes</taxon>
        <taxon>Cyprinidae</taxon>
        <taxon>Cyprininae</taxon>
        <taxon>Cyprinus</taxon>
    </lineage>
</organism>
<name>A0A8C2KBR0_CYPCA</name>
<protein>
    <submittedName>
        <fullName evidence="1">Uncharacterized protein</fullName>
    </submittedName>
</protein>
<dbReference type="Proteomes" id="UP000694701">
    <property type="component" value="Unplaced"/>
</dbReference>
<dbReference type="AlphaFoldDB" id="A0A8C2KBR0"/>
<dbReference type="Ensembl" id="ENSCCRT00020115563.1">
    <property type="protein sequence ID" value="ENSCCRP00020105791.1"/>
    <property type="gene ID" value="ENSCCRG00020048266.1"/>
</dbReference>
<proteinExistence type="predicted"/>